<dbReference type="EnsemblMetazoa" id="XM_031933147">
    <property type="protein sequence ID" value="XP_031789007"/>
    <property type="gene ID" value="LOC116417952"/>
</dbReference>
<dbReference type="Proteomes" id="UP000002358">
    <property type="component" value="Unassembled WGS sequence"/>
</dbReference>
<dbReference type="AlphaFoldDB" id="A0A7M7TBC9"/>
<dbReference type="PANTHER" id="PTHR47331">
    <property type="entry name" value="PHD-TYPE DOMAIN-CONTAINING PROTEIN"/>
    <property type="match status" value="1"/>
</dbReference>
<evidence type="ECO:0000313" key="1">
    <source>
        <dbReference type="EnsemblMetazoa" id="XP_031789007"/>
    </source>
</evidence>
<protein>
    <submittedName>
        <fullName evidence="1">Uncharacterized protein</fullName>
    </submittedName>
</protein>
<organism evidence="1 2">
    <name type="scientific">Nasonia vitripennis</name>
    <name type="common">Parasitic wasp</name>
    <dbReference type="NCBI Taxonomy" id="7425"/>
    <lineage>
        <taxon>Eukaryota</taxon>
        <taxon>Metazoa</taxon>
        <taxon>Ecdysozoa</taxon>
        <taxon>Arthropoda</taxon>
        <taxon>Hexapoda</taxon>
        <taxon>Insecta</taxon>
        <taxon>Pterygota</taxon>
        <taxon>Neoptera</taxon>
        <taxon>Endopterygota</taxon>
        <taxon>Hymenoptera</taxon>
        <taxon>Apocrita</taxon>
        <taxon>Proctotrupomorpha</taxon>
        <taxon>Chalcidoidea</taxon>
        <taxon>Pteromalidae</taxon>
        <taxon>Pteromalinae</taxon>
        <taxon>Nasonia</taxon>
    </lineage>
</organism>
<evidence type="ECO:0000313" key="2">
    <source>
        <dbReference type="Proteomes" id="UP000002358"/>
    </source>
</evidence>
<proteinExistence type="predicted"/>
<dbReference type="OrthoDB" id="5920040at2759"/>
<dbReference type="RefSeq" id="XP_031789007.1">
    <property type="nucleotide sequence ID" value="XM_031933147.1"/>
</dbReference>
<accession>A0A7M7TBC9</accession>
<dbReference type="PANTHER" id="PTHR47331:SF5">
    <property type="entry name" value="RIBONUCLEASE H"/>
    <property type="match status" value="1"/>
</dbReference>
<keyword evidence="2" id="KW-1185">Reference proteome</keyword>
<name>A0A7M7TBC9_NASVI</name>
<dbReference type="KEGG" id="nvi:116417952"/>
<dbReference type="GeneID" id="116417952"/>
<sequence>MFHLSTAPPLLAPLAFAPVKPDYVSGTGLTAEWALKESRRGPLESEGTHPSSSYCICTTSRLTHDVGNFLDGLALADPEINSADPIDIIIGADVYHTGRALFSLTCTIDEDFSRLITRFWEQEQAESVKPTPLTQDERECEEHFAKTHKRNTDGRYVLRLPFRPNRIYLGNSRPAALAALHRLEQRLKRCPSVNEKYNEFMEGYISRGHMKEKSTLASSSNEKPSFILPHHGVFKTHGDMSKLRVVFNGSVKLPKGLPINDCLHPGPKLQLDIFDVLLRWRSFRYCFSGDIEKMFRQILIDERDQAFQ</sequence>
<reference evidence="1" key="1">
    <citation type="submission" date="2021-01" db="UniProtKB">
        <authorList>
            <consortium name="EnsemblMetazoa"/>
        </authorList>
    </citation>
    <scope>IDENTIFICATION</scope>
</reference>
<dbReference type="InParanoid" id="A0A7M7TBC9"/>